<proteinExistence type="predicted"/>
<evidence type="ECO:0000256" key="1">
    <source>
        <dbReference type="SAM" id="MobiDB-lite"/>
    </source>
</evidence>
<feature type="region of interest" description="Disordered" evidence="1">
    <location>
        <begin position="1"/>
        <end position="36"/>
    </location>
</feature>
<keyword evidence="3" id="KW-1185">Reference proteome</keyword>
<dbReference type="AlphaFoldDB" id="T0QNZ9"/>
<accession>T0QNZ9</accession>
<sequence length="143" mass="15847">MGGSTKTLARKAQDEPLRSGKRKQSRTNEEEPCKMRTTPRTQFGTVLGDVIGFLGYVPADTTAAMAAIEKLRGLEPNGFQAPFTVTQRPVIECAHRAIDHAITWLVALRVETLDARLLVQALRYEIPEHAHVLCLVCSWHATP</sequence>
<dbReference type="RefSeq" id="XP_008610882.1">
    <property type="nucleotide sequence ID" value="XM_008612660.1"/>
</dbReference>
<gene>
    <name evidence="2" type="ORF">SDRG_06854</name>
</gene>
<dbReference type="GeneID" id="19947581"/>
<organism evidence="2 3">
    <name type="scientific">Saprolegnia diclina (strain VS20)</name>
    <dbReference type="NCBI Taxonomy" id="1156394"/>
    <lineage>
        <taxon>Eukaryota</taxon>
        <taxon>Sar</taxon>
        <taxon>Stramenopiles</taxon>
        <taxon>Oomycota</taxon>
        <taxon>Saprolegniomycetes</taxon>
        <taxon>Saprolegniales</taxon>
        <taxon>Saprolegniaceae</taxon>
        <taxon>Saprolegnia</taxon>
    </lineage>
</organism>
<dbReference type="VEuPathDB" id="FungiDB:SDRG_06854"/>
<dbReference type="OrthoDB" id="10367749at2759"/>
<protein>
    <submittedName>
        <fullName evidence="2">Uncharacterized protein</fullName>
    </submittedName>
</protein>
<reference evidence="2 3" key="1">
    <citation type="submission" date="2012-04" db="EMBL/GenBank/DDBJ databases">
        <title>The Genome Sequence of Saprolegnia declina VS20.</title>
        <authorList>
            <consortium name="The Broad Institute Genome Sequencing Platform"/>
            <person name="Russ C."/>
            <person name="Nusbaum C."/>
            <person name="Tyler B."/>
            <person name="van West P."/>
            <person name="Dieguez-Uribeondo J."/>
            <person name="de Bruijn I."/>
            <person name="Tripathy S."/>
            <person name="Jiang R."/>
            <person name="Young S.K."/>
            <person name="Zeng Q."/>
            <person name="Gargeya S."/>
            <person name="Fitzgerald M."/>
            <person name="Haas B."/>
            <person name="Abouelleil A."/>
            <person name="Alvarado L."/>
            <person name="Arachchi H.M."/>
            <person name="Berlin A."/>
            <person name="Chapman S.B."/>
            <person name="Goldberg J."/>
            <person name="Griggs A."/>
            <person name="Gujja S."/>
            <person name="Hansen M."/>
            <person name="Howarth C."/>
            <person name="Imamovic A."/>
            <person name="Larimer J."/>
            <person name="McCowen C."/>
            <person name="Montmayeur A."/>
            <person name="Murphy C."/>
            <person name="Neiman D."/>
            <person name="Pearson M."/>
            <person name="Priest M."/>
            <person name="Roberts A."/>
            <person name="Saif S."/>
            <person name="Shea T."/>
            <person name="Sisk P."/>
            <person name="Sykes S."/>
            <person name="Wortman J."/>
            <person name="Nusbaum C."/>
            <person name="Birren B."/>
        </authorList>
    </citation>
    <scope>NUCLEOTIDE SEQUENCE [LARGE SCALE GENOMIC DNA]</scope>
    <source>
        <strain evidence="2 3">VS20</strain>
    </source>
</reference>
<name>T0QNZ9_SAPDV</name>
<dbReference type="OMA" id="HAITWIS"/>
<dbReference type="EMBL" id="JH767150">
    <property type="protein sequence ID" value="EQC35565.1"/>
    <property type="molecule type" value="Genomic_DNA"/>
</dbReference>
<dbReference type="InParanoid" id="T0QNZ9"/>
<evidence type="ECO:0000313" key="2">
    <source>
        <dbReference type="EMBL" id="EQC35565.1"/>
    </source>
</evidence>
<evidence type="ECO:0000313" key="3">
    <source>
        <dbReference type="Proteomes" id="UP000030762"/>
    </source>
</evidence>
<dbReference type="Proteomes" id="UP000030762">
    <property type="component" value="Unassembled WGS sequence"/>
</dbReference>